<dbReference type="GO" id="GO:0006281">
    <property type="term" value="P:DNA repair"/>
    <property type="evidence" value="ECO:0007669"/>
    <property type="project" value="TreeGrafter"/>
</dbReference>
<dbReference type="Pfam" id="PF00702">
    <property type="entry name" value="Hydrolase"/>
    <property type="match status" value="1"/>
</dbReference>
<evidence type="ECO:0000313" key="1">
    <source>
        <dbReference type="EMBL" id="QWZ08730.1"/>
    </source>
</evidence>
<dbReference type="GO" id="GO:0008967">
    <property type="term" value="F:phosphoglycolate phosphatase activity"/>
    <property type="evidence" value="ECO:0007669"/>
    <property type="project" value="TreeGrafter"/>
</dbReference>
<protein>
    <submittedName>
        <fullName evidence="1">HAD family hydrolase</fullName>
    </submittedName>
</protein>
<name>A0A975T0D6_9ACTN</name>
<sequence length="223" mass="23711">MDTHTTAVLLDIDGTLVDSTYHHALAWHRAFTRLDGDRPALWQIHRSIGMGGDKLVAHVADEEVEEQHGDALRDAWRREYVAVRSEVRPLPGAADLVRAVSDGGIRVALASSGDPEFAREAVDLLGVGDLVEVLTTSEDAEGSKPEPDLIGVTLDRLGGVERAVFVGDTPYDVEAARRAGMGCIGLLSGGFAAGELTDAGALLVAEAPADLVGLHWPSYLSRL</sequence>
<dbReference type="KEGG" id="nps:KRR39_02420"/>
<dbReference type="SFLD" id="SFLDS00003">
    <property type="entry name" value="Haloacid_Dehalogenase"/>
    <property type="match status" value="1"/>
</dbReference>
<dbReference type="GO" id="GO:0005829">
    <property type="term" value="C:cytosol"/>
    <property type="evidence" value="ECO:0007669"/>
    <property type="project" value="TreeGrafter"/>
</dbReference>
<dbReference type="InterPro" id="IPR050155">
    <property type="entry name" value="HAD-like_hydrolase_sf"/>
</dbReference>
<keyword evidence="2" id="KW-1185">Reference proteome</keyword>
<dbReference type="EMBL" id="CP077062">
    <property type="protein sequence ID" value="QWZ08730.1"/>
    <property type="molecule type" value="Genomic_DNA"/>
</dbReference>
<dbReference type="Proteomes" id="UP000683575">
    <property type="component" value="Chromosome"/>
</dbReference>
<dbReference type="SFLD" id="SFLDG01129">
    <property type="entry name" value="C1.5:_HAD__Beta-PGM__Phosphata"/>
    <property type="match status" value="1"/>
</dbReference>
<dbReference type="AlphaFoldDB" id="A0A975T0D6"/>
<keyword evidence="1" id="KW-0378">Hydrolase</keyword>
<proteinExistence type="predicted"/>
<accession>A0A975T0D6</accession>
<dbReference type="PANTHER" id="PTHR43434:SF16">
    <property type="entry name" value="BLL8046 PROTEIN"/>
    <property type="match status" value="1"/>
</dbReference>
<reference evidence="1" key="1">
    <citation type="submission" date="2021-06" db="EMBL/GenBank/DDBJ databases">
        <title>Complete genome sequence of Nocardioides sp. G188.</title>
        <authorList>
            <person name="Im W.-T."/>
        </authorList>
    </citation>
    <scope>NUCLEOTIDE SEQUENCE</scope>
    <source>
        <strain evidence="1">G188</strain>
    </source>
</reference>
<evidence type="ECO:0000313" key="2">
    <source>
        <dbReference type="Proteomes" id="UP000683575"/>
    </source>
</evidence>
<dbReference type="NCBIfam" id="TIGR01549">
    <property type="entry name" value="HAD-SF-IA-v1"/>
    <property type="match status" value="1"/>
</dbReference>
<gene>
    <name evidence="1" type="ORF">KRR39_02420</name>
</gene>
<dbReference type="InterPro" id="IPR006439">
    <property type="entry name" value="HAD-SF_hydro_IA"/>
</dbReference>
<dbReference type="RefSeq" id="WP_216940435.1">
    <property type="nucleotide sequence ID" value="NZ_CP077062.1"/>
</dbReference>
<organism evidence="1 2">
    <name type="scientific">Nocardioides panacis</name>
    <dbReference type="NCBI Taxonomy" id="2849501"/>
    <lineage>
        <taxon>Bacteria</taxon>
        <taxon>Bacillati</taxon>
        <taxon>Actinomycetota</taxon>
        <taxon>Actinomycetes</taxon>
        <taxon>Propionibacteriales</taxon>
        <taxon>Nocardioidaceae</taxon>
        <taxon>Nocardioides</taxon>
    </lineage>
</organism>
<dbReference type="PANTHER" id="PTHR43434">
    <property type="entry name" value="PHOSPHOGLYCOLATE PHOSPHATASE"/>
    <property type="match status" value="1"/>
</dbReference>